<gene>
    <name evidence="2" type="ORF">HNR44_002407</name>
</gene>
<proteinExistence type="predicted"/>
<dbReference type="RefSeq" id="WP_184404477.1">
    <property type="nucleotide sequence ID" value="NZ_JACHHJ010000003.1"/>
</dbReference>
<comment type="caution">
    <text evidence="2">The sequence shown here is derived from an EMBL/GenBank/DDBJ whole genome shotgun (WGS) entry which is preliminary data.</text>
</comment>
<dbReference type="Pfam" id="PF12647">
    <property type="entry name" value="RNHCP"/>
    <property type="match status" value="1"/>
</dbReference>
<feature type="domain" description="RNHCP" evidence="1">
    <location>
        <begin position="8"/>
        <end position="91"/>
    </location>
</feature>
<evidence type="ECO:0000313" key="2">
    <source>
        <dbReference type="EMBL" id="MBB6450424.1"/>
    </source>
</evidence>
<dbReference type="EMBL" id="JACHHJ010000003">
    <property type="protein sequence ID" value="MBB6450424.1"/>
    <property type="molecule type" value="Genomic_DNA"/>
</dbReference>
<sequence>MSRATENTGFTCENCGGEVRALSNGSYRNHCPFCLYSKHVDEHPGDRTSSCGGLMQPVDLRYHSKKGYQIVHHCQACGHEQLNKVAEDQAQSDDVIGLMDRLAKR</sequence>
<keyword evidence="3" id="KW-1185">Reference proteome</keyword>
<evidence type="ECO:0000259" key="1">
    <source>
        <dbReference type="Pfam" id="PF12647"/>
    </source>
</evidence>
<evidence type="ECO:0000313" key="3">
    <source>
        <dbReference type="Proteomes" id="UP000568839"/>
    </source>
</evidence>
<dbReference type="AlphaFoldDB" id="A0A841PRI8"/>
<organism evidence="2 3">
    <name type="scientific">Geomicrobium halophilum</name>
    <dbReference type="NCBI Taxonomy" id="549000"/>
    <lineage>
        <taxon>Bacteria</taxon>
        <taxon>Bacillati</taxon>
        <taxon>Bacillota</taxon>
        <taxon>Bacilli</taxon>
        <taxon>Bacillales</taxon>
        <taxon>Geomicrobium</taxon>
    </lineage>
</organism>
<accession>A0A841PRI8</accession>
<dbReference type="InterPro" id="IPR024439">
    <property type="entry name" value="RNHCP"/>
</dbReference>
<protein>
    <submittedName>
        <fullName evidence="2">RNase P subunit RPR2</fullName>
    </submittedName>
</protein>
<name>A0A841PRI8_9BACL</name>
<dbReference type="Proteomes" id="UP000568839">
    <property type="component" value="Unassembled WGS sequence"/>
</dbReference>
<reference evidence="2 3" key="1">
    <citation type="submission" date="2020-08" db="EMBL/GenBank/DDBJ databases">
        <title>Genomic Encyclopedia of Type Strains, Phase IV (KMG-IV): sequencing the most valuable type-strain genomes for metagenomic binning, comparative biology and taxonomic classification.</title>
        <authorList>
            <person name="Goeker M."/>
        </authorList>
    </citation>
    <scope>NUCLEOTIDE SEQUENCE [LARGE SCALE GENOMIC DNA]</scope>
    <source>
        <strain evidence="2 3">DSM 21769</strain>
    </source>
</reference>